<comment type="subcellular location">
    <subcellularLocation>
        <location evidence="1">Mitochondrion inner membrane</location>
        <topology evidence="1">Multi-pass membrane protein</topology>
    </subcellularLocation>
</comment>
<dbReference type="Pfam" id="PF00153">
    <property type="entry name" value="Mito_carr"/>
    <property type="match status" value="3"/>
</dbReference>
<organism evidence="12">
    <name type="scientific">Photinus pyralis</name>
    <name type="common">Common eastern firefly</name>
    <name type="synonym">Lampyris pyralis</name>
    <dbReference type="NCBI Taxonomy" id="7054"/>
    <lineage>
        <taxon>Eukaryota</taxon>
        <taxon>Metazoa</taxon>
        <taxon>Ecdysozoa</taxon>
        <taxon>Arthropoda</taxon>
        <taxon>Hexapoda</taxon>
        <taxon>Insecta</taxon>
        <taxon>Pterygota</taxon>
        <taxon>Neoptera</taxon>
        <taxon>Endopterygota</taxon>
        <taxon>Coleoptera</taxon>
        <taxon>Polyphaga</taxon>
        <taxon>Elateriformia</taxon>
        <taxon>Elateroidea</taxon>
        <taxon>Lampyridae</taxon>
        <taxon>Lampyrinae</taxon>
        <taxon>Photinus</taxon>
    </lineage>
</organism>
<evidence type="ECO:0000256" key="5">
    <source>
        <dbReference type="ARBA" id="ARBA00022737"/>
    </source>
</evidence>
<evidence type="ECO:0008006" key="13">
    <source>
        <dbReference type="Google" id="ProtNLM"/>
    </source>
</evidence>
<evidence type="ECO:0000256" key="8">
    <source>
        <dbReference type="ARBA" id="ARBA00023128"/>
    </source>
</evidence>
<dbReference type="GeneID" id="116177533"/>
<keyword evidence="7" id="KW-1133">Transmembrane helix</keyword>
<dbReference type="InterPro" id="IPR018108">
    <property type="entry name" value="MCP_transmembrane"/>
</dbReference>
<evidence type="ECO:0000256" key="6">
    <source>
        <dbReference type="ARBA" id="ARBA00022792"/>
    </source>
</evidence>
<accession>A0A1Y1N403</accession>
<evidence type="ECO:0000256" key="1">
    <source>
        <dbReference type="ARBA" id="ARBA00004448"/>
    </source>
</evidence>
<keyword evidence="9 10" id="KW-0472">Membrane</keyword>
<dbReference type="GO" id="GO:0005743">
    <property type="term" value="C:mitochondrial inner membrane"/>
    <property type="evidence" value="ECO:0007669"/>
    <property type="project" value="UniProtKB-SubCell"/>
</dbReference>
<evidence type="ECO:0000256" key="10">
    <source>
        <dbReference type="PROSITE-ProRule" id="PRU00282"/>
    </source>
</evidence>
<feature type="repeat" description="Solcar" evidence="10">
    <location>
        <begin position="1"/>
        <end position="90"/>
    </location>
</feature>
<name>A0A1Y1N403_PHOPY</name>
<keyword evidence="5" id="KW-0677">Repeat</keyword>
<evidence type="ECO:0000256" key="11">
    <source>
        <dbReference type="RuleBase" id="RU000488"/>
    </source>
</evidence>
<dbReference type="RefSeq" id="XP_031352409.1">
    <property type="nucleotide sequence ID" value="XM_031496549.1"/>
</dbReference>
<evidence type="ECO:0000256" key="2">
    <source>
        <dbReference type="ARBA" id="ARBA00006375"/>
    </source>
</evidence>
<keyword evidence="3 11" id="KW-0813">Transport</keyword>
<proteinExistence type="inferred from homology"/>
<sequence length="308" mass="34445">MDFVIAGTSAVSAGFFTHPLEVLKIRVQLQGELRKRGQHAVHYKNLFHAGYVVAKTEGILALQKGLVAGLWVQLIMNGLRLGAYQLADSHGYVRDNDGNLIFYKNVLFGGLGGTFGHYFASPFFMIKTHFQSQASQSIAVGYQHNHKGTWQALKTIFKEHGIKGLFRGAGASIPRAFVASTSQLTAFTYSKEFLTKRNVLNNHPYLKSFVSSMVGGVAISTMVTPFDLILTRLYNQGVDSEGRGLLYKNYTDCVVKIYKSEGLLGFSKGLSGNYFRLGPHTVLCLMFWDYYKDLYGRFRAKHRQQVNV</sequence>
<keyword evidence="8" id="KW-0496">Mitochondrion</keyword>
<dbReference type="InterPro" id="IPR051508">
    <property type="entry name" value="Mito_Carrier_Antiporter"/>
</dbReference>
<dbReference type="PROSITE" id="PS50920">
    <property type="entry name" value="SOLCAR"/>
    <property type="match status" value="3"/>
</dbReference>
<keyword evidence="4 10" id="KW-0812">Transmembrane</keyword>
<dbReference type="OrthoDB" id="6703404at2759"/>
<protein>
    <recommendedName>
        <fullName evidence="13">Solute carrier family 25 member 35</fullName>
    </recommendedName>
</protein>
<evidence type="ECO:0000313" key="12">
    <source>
        <dbReference type="EMBL" id="JAV92631.1"/>
    </source>
</evidence>
<dbReference type="InterPro" id="IPR023395">
    <property type="entry name" value="MCP_dom_sf"/>
</dbReference>
<evidence type="ECO:0000256" key="9">
    <source>
        <dbReference type="ARBA" id="ARBA00023136"/>
    </source>
</evidence>
<evidence type="ECO:0000256" key="7">
    <source>
        <dbReference type="ARBA" id="ARBA00022989"/>
    </source>
</evidence>
<dbReference type="PANTHER" id="PTHR45928">
    <property type="entry name" value="RE38146P"/>
    <property type="match status" value="1"/>
</dbReference>
<feature type="repeat" description="Solcar" evidence="10">
    <location>
        <begin position="100"/>
        <end position="193"/>
    </location>
</feature>
<evidence type="ECO:0000256" key="3">
    <source>
        <dbReference type="ARBA" id="ARBA00022448"/>
    </source>
</evidence>
<dbReference type="KEGG" id="ppyr:116177533"/>
<reference evidence="12" key="1">
    <citation type="journal article" date="2016" name="Sci. Rep.">
        <title>Molecular characterization of firefly nuptial gifts: a multi-omics approach sheds light on postcopulatory sexual selection.</title>
        <authorList>
            <person name="Al-Wathiqui N."/>
            <person name="Fallon T.R."/>
            <person name="South A."/>
            <person name="Weng J.K."/>
            <person name="Lewis S.M."/>
        </authorList>
    </citation>
    <scope>NUCLEOTIDE SEQUENCE</scope>
</reference>
<dbReference type="PANTHER" id="PTHR45928:SF1">
    <property type="entry name" value="RE38146P"/>
    <property type="match status" value="1"/>
</dbReference>
<dbReference type="Gene3D" id="1.50.40.10">
    <property type="entry name" value="Mitochondrial carrier domain"/>
    <property type="match status" value="1"/>
</dbReference>
<feature type="repeat" description="Solcar" evidence="10">
    <location>
        <begin position="203"/>
        <end position="294"/>
    </location>
</feature>
<comment type="similarity">
    <text evidence="2 11">Belongs to the mitochondrial carrier (TC 2.A.29) family.</text>
</comment>
<evidence type="ECO:0000256" key="4">
    <source>
        <dbReference type="ARBA" id="ARBA00022692"/>
    </source>
</evidence>
<dbReference type="EMBL" id="GEZM01013352">
    <property type="protein sequence ID" value="JAV92631.1"/>
    <property type="molecule type" value="Transcribed_RNA"/>
</dbReference>
<dbReference type="SUPFAM" id="SSF103506">
    <property type="entry name" value="Mitochondrial carrier"/>
    <property type="match status" value="1"/>
</dbReference>
<dbReference type="AlphaFoldDB" id="A0A1Y1N403"/>
<keyword evidence="6" id="KW-0999">Mitochondrion inner membrane</keyword>